<dbReference type="FunFam" id="3.40.50.11660:FF:000002">
    <property type="entry name" value="Alpha-(1,3)-fucosyltransferase"/>
    <property type="match status" value="1"/>
</dbReference>
<evidence type="ECO:0000256" key="2">
    <source>
        <dbReference type="ARBA" id="ARBA00004922"/>
    </source>
</evidence>
<keyword evidence="8 12" id="KW-1133">Transmembrane helix</keyword>
<keyword evidence="7" id="KW-0735">Signal-anchor</keyword>
<dbReference type="Proteomes" id="UP000242188">
    <property type="component" value="Unassembled WGS sequence"/>
</dbReference>
<dbReference type="Gene3D" id="3.40.50.11660">
    <property type="entry name" value="Glycosyl transferase family 10, C-terminal domain"/>
    <property type="match status" value="1"/>
</dbReference>
<dbReference type="SUPFAM" id="SSF53756">
    <property type="entry name" value="UDP-Glycosyltransferase/glycogen phosphorylase"/>
    <property type="match status" value="1"/>
</dbReference>
<keyword evidence="9 12" id="KW-0333">Golgi apparatus</keyword>
<accession>A0A210R2U5</accession>
<dbReference type="EC" id="2.4.1.-" evidence="12"/>
<comment type="subcellular location">
    <subcellularLocation>
        <location evidence="1">Golgi apparatus membrane</location>
        <topology evidence="1">Single-pass type II membrane protein</topology>
    </subcellularLocation>
    <subcellularLocation>
        <location evidence="12">Golgi apparatus</location>
        <location evidence="12">Golgi stack membrane</location>
        <topology evidence="12">Single-pass type II membrane protein</topology>
    </subcellularLocation>
</comment>
<keyword evidence="4 12" id="KW-0328">Glycosyltransferase</keyword>
<evidence type="ECO:0000256" key="10">
    <source>
        <dbReference type="ARBA" id="ARBA00023136"/>
    </source>
</evidence>
<proteinExistence type="inferred from homology"/>
<protein>
    <recommendedName>
        <fullName evidence="12">Fucosyltransferase</fullName>
        <ecNumber evidence="12">2.4.1.-</ecNumber>
    </recommendedName>
</protein>
<name>A0A210R2U5_MIZYE</name>
<keyword evidence="6 12" id="KW-0812">Transmembrane</keyword>
<evidence type="ECO:0000256" key="6">
    <source>
        <dbReference type="ARBA" id="ARBA00022692"/>
    </source>
</evidence>
<dbReference type="InterPro" id="IPR001503">
    <property type="entry name" value="Glyco_trans_10"/>
</dbReference>
<keyword evidence="5 12" id="KW-0808">Transferase</keyword>
<organism evidence="15 16">
    <name type="scientific">Mizuhopecten yessoensis</name>
    <name type="common">Japanese scallop</name>
    <name type="synonym">Patinopecten yessoensis</name>
    <dbReference type="NCBI Taxonomy" id="6573"/>
    <lineage>
        <taxon>Eukaryota</taxon>
        <taxon>Metazoa</taxon>
        <taxon>Spiralia</taxon>
        <taxon>Lophotrochozoa</taxon>
        <taxon>Mollusca</taxon>
        <taxon>Bivalvia</taxon>
        <taxon>Autobranchia</taxon>
        <taxon>Pteriomorphia</taxon>
        <taxon>Pectinida</taxon>
        <taxon>Pectinoidea</taxon>
        <taxon>Pectinidae</taxon>
        <taxon>Mizuhopecten</taxon>
    </lineage>
</organism>
<dbReference type="PANTHER" id="PTHR48438">
    <property type="entry name" value="ALPHA-(1,3)-FUCOSYLTRANSFERASE C-RELATED"/>
    <property type="match status" value="1"/>
</dbReference>
<dbReference type="UniPathway" id="UPA00378"/>
<evidence type="ECO:0000256" key="5">
    <source>
        <dbReference type="ARBA" id="ARBA00022679"/>
    </source>
</evidence>
<evidence type="ECO:0000313" key="15">
    <source>
        <dbReference type="EMBL" id="OWF55348.1"/>
    </source>
</evidence>
<keyword evidence="10 12" id="KW-0472">Membrane</keyword>
<dbReference type="OrthoDB" id="6066393at2759"/>
<evidence type="ECO:0000256" key="9">
    <source>
        <dbReference type="ARBA" id="ARBA00023034"/>
    </source>
</evidence>
<dbReference type="GO" id="GO:0032580">
    <property type="term" value="C:Golgi cisterna membrane"/>
    <property type="evidence" value="ECO:0007669"/>
    <property type="project" value="UniProtKB-SubCell"/>
</dbReference>
<evidence type="ECO:0000256" key="12">
    <source>
        <dbReference type="RuleBase" id="RU003832"/>
    </source>
</evidence>
<evidence type="ECO:0000256" key="4">
    <source>
        <dbReference type="ARBA" id="ARBA00022676"/>
    </source>
</evidence>
<comment type="similarity">
    <text evidence="3 12">Belongs to the glycosyltransferase 10 family.</text>
</comment>
<comment type="pathway">
    <text evidence="2">Protein modification; protein glycosylation.</text>
</comment>
<evidence type="ECO:0000259" key="14">
    <source>
        <dbReference type="Pfam" id="PF17039"/>
    </source>
</evidence>
<feature type="domain" description="Fucosyltransferase N-terminal" evidence="14">
    <location>
        <begin position="54"/>
        <end position="149"/>
    </location>
</feature>
<keyword evidence="16" id="KW-1185">Reference proteome</keyword>
<dbReference type="GO" id="GO:0000139">
    <property type="term" value="C:Golgi membrane"/>
    <property type="evidence" value="ECO:0007669"/>
    <property type="project" value="UniProtKB-SubCell"/>
</dbReference>
<dbReference type="PANTHER" id="PTHR48438:SF1">
    <property type="entry name" value="ALPHA-(1,3)-FUCOSYLTRANSFERASE C-RELATED"/>
    <property type="match status" value="1"/>
</dbReference>
<evidence type="ECO:0000313" key="16">
    <source>
        <dbReference type="Proteomes" id="UP000242188"/>
    </source>
</evidence>
<dbReference type="InterPro" id="IPR038577">
    <property type="entry name" value="GT10-like_C_sf"/>
</dbReference>
<comment type="caution">
    <text evidence="15">The sequence shown here is derived from an EMBL/GenBank/DDBJ whole genome shotgun (WGS) entry which is preliminary data.</text>
</comment>
<evidence type="ECO:0000256" key="7">
    <source>
        <dbReference type="ARBA" id="ARBA00022968"/>
    </source>
</evidence>
<evidence type="ECO:0000256" key="3">
    <source>
        <dbReference type="ARBA" id="ARBA00008919"/>
    </source>
</evidence>
<dbReference type="Pfam" id="PF00852">
    <property type="entry name" value="Glyco_transf_10"/>
    <property type="match status" value="1"/>
</dbReference>
<dbReference type="InterPro" id="IPR031481">
    <property type="entry name" value="Glyco_tran_10_N"/>
</dbReference>
<dbReference type="GO" id="GO:0008417">
    <property type="term" value="F:fucosyltransferase activity"/>
    <property type="evidence" value="ECO:0007669"/>
    <property type="project" value="InterPro"/>
</dbReference>
<dbReference type="AlphaFoldDB" id="A0A210R2U5"/>
<dbReference type="EMBL" id="NEDP02000696">
    <property type="protein sequence ID" value="OWF55348.1"/>
    <property type="molecule type" value="Genomic_DNA"/>
</dbReference>
<feature type="transmembrane region" description="Helical" evidence="12">
    <location>
        <begin position="12"/>
        <end position="33"/>
    </location>
</feature>
<keyword evidence="11" id="KW-0325">Glycoprotein</keyword>
<evidence type="ECO:0000256" key="11">
    <source>
        <dbReference type="ARBA" id="ARBA00023180"/>
    </source>
</evidence>
<dbReference type="InterPro" id="IPR055270">
    <property type="entry name" value="Glyco_tran_10_C"/>
</dbReference>
<evidence type="ECO:0000259" key="13">
    <source>
        <dbReference type="Pfam" id="PF00852"/>
    </source>
</evidence>
<evidence type="ECO:0000256" key="8">
    <source>
        <dbReference type="ARBA" id="ARBA00022989"/>
    </source>
</evidence>
<reference evidence="15 16" key="1">
    <citation type="journal article" date="2017" name="Nat. Ecol. Evol.">
        <title>Scallop genome provides insights into evolution of bilaterian karyotype and development.</title>
        <authorList>
            <person name="Wang S."/>
            <person name="Zhang J."/>
            <person name="Jiao W."/>
            <person name="Li J."/>
            <person name="Xun X."/>
            <person name="Sun Y."/>
            <person name="Guo X."/>
            <person name="Huan P."/>
            <person name="Dong B."/>
            <person name="Zhang L."/>
            <person name="Hu X."/>
            <person name="Sun X."/>
            <person name="Wang J."/>
            <person name="Zhao C."/>
            <person name="Wang Y."/>
            <person name="Wang D."/>
            <person name="Huang X."/>
            <person name="Wang R."/>
            <person name="Lv J."/>
            <person name="Li Y."/>
            <person name="Zhang Z."/>
            <person name="Liu B."/>
            <person name="Lu W."/>
            <person name="Hui Y."/>
            <person name="Liang J."/>
            <person name="Zhou Z."/>
            <person name="Hou R."/>
            <person name="Li X."/>
            <person name="Liu Y."/>
            <person name="Li H."/>
            <person name="Ning X."/>
            <person name="Lin Y."/>
            <person name="Zhao L."/>
            <person name="Xing Q."/>
            <person name="Dou J."/>
            <person name="Li Y."/>
            <person name="Mao J."/>
            <person name="Guo H."/>
            <person name="Dou H."/>
            <person name="Li T."/>
            <person name="Mu C."/>
            <person name="Jiang W."/>
            <person name="Fu Q."/>
            <person name="Fu X."/>
            <person name="Miao Y."/>
            <person name="Liu J."/>
            <person name="Yu Q."/>
            <person name="Li R."/>
            <person name="Liao H."/>
            <person name="Li X."/>
            <person name="Kong Y."/>
            <person name="Jiang Z."/>
            <person name="Chourrout D."/>
            <person name="Li R."/>
            <person name="Bao Z."/>
        </authorList>
    </citation>
    <scope>NUCLEOTIDE SEQUENCE [LARGE SCALE GENOMIC DNA]</scope>
    <source>
        <strain evidence="15 16">PY_sf001</strain>
    </source>
</reference>
<dbReference type="Pfam" id="PF17039">
    <property type="entry name" value="Glyco_tran_10_N"/>
    <property type="match status" value="1"/>
</dbReference>
<gene>
    <name evidence="15" type="ORF">KP79_PYT16646</name>
</gene>
<evidence type="ECO:0000256" key="1">
    <source>
        <dbReference type="ARBA" id="ARBA00004323"/>
    </source>
</evidence>
<sequence length="363" mass="41906">MKGKPSYALKGTLIFVICCFLLYSGLFLVQNMYMNTPRPLYPPFIDKTFPERIRVYYYNKPDWVSVHEFEGCEYKCDMTVNSKYSASAKAVIFHGPGLGRTAPKKSRGQIWIMHGLESPQHYSNDLSEWKNVFNWTFTYRRDSDILQTYSGFISVPTKISISNITELWKTKDRIAAWMVSHCHTHSKREKYANLLRKTTDIHVYGGCGQFKCPSSNADNCMGLLQKHYRYYLAFENSLCLDYVTEKGFKTYVYSPSTIPVMRGGSNYSLFFPPGSYINTNDFNTAENLGKAMNGISTGKNNFRKFFAWKQAITVDKTLHHKQWCSLCERIHLSENHTGLYSSIKNWLYDKPRSACKSPKDLGL</sequence>
<feature type="domain" description="Fucosyltransferase C-terminal" evidence="13">
    <location>
        <begin position="168"/>
        <end position="346"/>
    </location>
</feature>
<dbReference type="STRING" id="6573.A0A210R2U5"/>